<evidence type="ECO:0000256" key="2">
    <source>
        <dbReference type="ARBA" id="ARBA00012452"/>
    </source>
</evidence>
<comment type="subcellular location">
    <subcellularLocation>
        <location evidence="1">Cytoplasm</location>
        <location evidence="1">Cytosol</location>
    </subcellularLocation>
</comment>
<dbReference type="SUPFAM" id="SSF52833">
    <property type="entry name" value="Thioredoxin-like"/>
    <property type="match status" value="1"/>
</dbReference>
<dbReference type="InterPro" id="IPR036249">
    <property type="entry name" value="Thioredoxin-like_sf"/>
</dbReference>
<accession>A0A6A2ZL19</accession>
<gene>
    <name evidence="6" type="ORF">F3Y22_tig00110833pilonHSYRG00044</name>
</gene>
<dbReference type="InterPro" id="IPR004046">
    <property type="entry name" value="GST_C"/>
</dbReference>
<dbReference type="PANTHER" id="PTHR11260">
    <property type="entry name" value="GLUTATHIONE S-TRANSFERASE, GST, SUPERFAMILY, GST DOMAIN CONTAINING"/>
    <property type="match status" value="1"/>
</dbReference>
<dbReference type="GO" id="GO:0004364">
    <property type="term" value="F:glutathione transferase activity"/>
    <property type="evidence" value="ECO:0007669"/>
    <property type="project" value="UniProtKB-EC"/>
</dbReference>
<dbReference type="InterPro" id="IPR045073">
    <property type="entry name" value="Omega/Tau-like"/>
</dbReference>
<dbReference type="Pfam" id="PF00043">
    <property type="entry name" value="GST_C"/>
    <property type="match status" value="1"/>
</dbReference>
<dbReference type="PANTHER" id="PTHR11260:SF676">
    <property type="entry name" value="GLUTATHIONE S-TRANSFERASE U8"/>
    <property type="match status" value="1"/>
</dbReference>
<dbReference type="GO" id="GO:0005829">
    <property type="term" value="C:cytosol"/>
    <property type="evidence" value="ECO:0007669"/>
    <property type="project" value="UniProtKB-SubCell"/>
</dbReference>
<feature type="domain" description="GST C-terminal" evidence="5">
    <location>
        <begin position="61"/>
        <end position="188"/>
    </location>
</feature>
<organism evidence="6 7">
    <name type="scientific">Hibiscus syriacus</name>
    <name type="common">Rose of Sharon</name>
    <dbReference type="NCBI Taxonomy" id="106335"/>
    <lineage>
        <taxon>Eukaryota</taxon>
        <taxon>Viridiplantae</taxon>
        <taxon>Streptophyta</taxon>
        <taxon>Embryophyta</taxon>
        <taxon>Tracheophyta</taxon>
        <taxon>Spermatophyta</taxon>
        <taxon>Magnoliopsida</taxon>
        <taxon>eudicotyledons</taxon>
        <taxon>Gunneridae</taxon>
        <taxon>Pentapetalae</taxon>
        <taxon>rosids</taxon>
        <taxon>malvids</taxon>
        <taxon>Malvales</taxon>
        <taxon>Malvaceae</taxon>
        <taxon>Malvoideae</taxon>
        <taxon>Hibiscus</taxon>
    </lineage>
</organism>
<dbReference type="AlphaFoldDB" id="A0A6A2ZL19"/>
<dbReference type="CDD" id="cd03185">
    <property type="entry name" value="GST_C_Tau"/>
    <property type="match status" value="1"/>
</dbReference>
<protein>
    <recommendedName>
        <fullName evidence="2">glutathione transferase</fullName>
        <ecNumber evidence="2">2.5.1.18</ecNumber>
    </recommendedName>
</protein>
<dbReference type="GO" id="GO:0006749">
    <property type="term" value="P:glutathione metabolic process"/>
    <property type="evidence" value="ECO:0007669"/>
    <property type="project" value="InterPro"/>
</dbReference>
<dbReference type="Gene3D" id="3.40.30.10">
    <property type="entry name" value="Glutaredoxin"/>
    <property type="match status" value="2"/>
</dbReference>
<dbReference type="InterPro" id="IPR045074">
    <property type="entry name" value="GST_C_Tau"/>
</dbReference>
<dbReference type="EC" id="2.5.1.18" evidence="2"/>
<comment type="caution">
    <text evidence="6">The sequence shown here is derived from an EMBL/GenBank/DDBJ whole genome shotgun (WGS) entry which is preliminary data.</text>
</comment>
<dbReference type="InterPro" id="IPR036282">
    <property type="entry name" value="Glutathione-S-Trfase_C_sf"/>
</dbReference>
<dbReference type="InterPro" id="IPR010987">
    <property type="entry name" value="Glutathione-S-Trfase_C-like"/>
</dbReference>
<dbReference type="Proteomes" id="UP000436088">
    <property type="component" value="Unassembled WGS sequence"/>
</dbReference>
<evidence type="ECO:0000259" key="5">
    <source>
        <dbReference type="PROSITE" id="PS50405"/>
    </source>
</evidence>
<evidence type="ECO:0000256" key="4">
    <source>
        <dbReference type="ARBA" id="ARBA00047960"/>
    </source>
</evidence>
<keyword evidence="3 6" id="KW-0808">Transferase</keyword>
<keyword evidence="7" id="KW-1185">Reference proteome</keyword>
<dbReference type="EMBL" id="VEPZ02001133">
    <property type="protein sequence ID" value="KAE8692433.1"/>
    <property type="molecule type" value="Genomic_DNA"/>
</dbReference>
<name>A0A6A2ZL19_HIBSY</name>
<evidence type="ECO:0000256" key="3">
    <source>
        <dbReference type="ARBA" id="ARBA00022679"/>
    </source>
</evidence>
<dbReference type="Gene3D" id="1.20.1050.10">
    <property type="match status" value="1"/>
</dbReference>
<comment type="catalytic activity">
    <reaction evidence="4">
        <text>RX + glutathione = an S-substituted glutathione + a halide anion + H(+)</text>
        <dbReference type="Rhea" id="RHEA:16437"/>
        <dbReference type="ChEBI" id="CHEBI:15378"/>
        <dbReference type="ChEBI" id="CHEBI:16042"/>
        <dbReference type="ChEBI" id="CHEBI:17792"/>
        <dbReference type="ChEBI" id="CHEBI:57925"/>
        <dbReference type="ChEBI" id="CHEBI:90779"/>
        <dbReference type="EC" id="2.5.1.18"/>
    </reaction>
</comment>
<evidence type="ECO:0000313" key="7">
    <source>
        <dbReference type="Proteomes" id="UP000436088"/>
    </source>
</evidence>
<evidence type="ECO:0000256" key="1">
    <source>
        <dbReference type="ARBA" id="ARBA00004514"/>
    </source>
</evidence>
<dbReference type="PROSITE" id="PS50405">
    <property type="entry name" value="GST_CTER"/>
    <property type="match status" value="1"/>
</dbReference>
<dbReference type="SUPFAM" id="SSF47616">
    <property type="entry name" value="GST C-terminal domain-like"/>
    <property type="match status" value="1"/>
</dbReference>
<dbReference type="FunFam" id="1.20.1050.10:FF:000012">
    <property type="entry name" value="Tau class glutathione S-transferase"/>
    <property type="match status" value="1"/>
</dbReference>
<proteinExistence type="predicted"/>
<evidence type="ECO:0000313" key="6">
    <source>
        <dbReference type="EMBL" id="KAE8692433.1"/>
    </source>
</evidence>
<reference evidence="6" key="1">
    <citation type="submission" date="2019-09" db="EMBL/GenBank/DDBJ databases">
        <title>Draft genome information of white flower Hibiscus syriacus.</title>
        <authorList>
            <person name="Kim Y.-M."/>
        </authorList>
    </citation>
    <scope>NUCLEOTIDE SEQUENCE [LARGE SCALE GENOMIC DNA]</scope>
    <source>
        <strain evidence="6">YM2019G1</strain>
    </source>
</reference>
<sequence>MGEEVKVFGTWGSPYSHRVKLALQLKGKSLLHHDGKPISESLLIIEYLDETWKINPILPEDPYEKAMARFWANCIDDKCWPAIRRKDRCPKNEREKLMEEACECLKTLESALNGKKFFGGDTVGLADTATNIIAYWLRILQEAAGCESLSAEKLPDLFKWTDGFVNCSVVKESLPPRDKLLPTYRARFAATTEAQN</sequence>